<dbReference type="AlphaFoldDB" id="A0AA38I046"/>
<accession>A0AA38I046</accession>
<keyword evidence="3" id="KW-1185">Reference proteome</keyword>
<evidence type="ECO:0000313" key="3">
    <source>
        <dbReference type="Proteomes" id="UP001168821"/>
    </source>
</evidence>
<dbReference type="InterPro" id="IPR009832">
    <property type="entry name" value="DUF1397"/>
</dbReference>
<keyword evidence="1" id="KW-0732">Signal</keyword>
<feature type="chain" id="PRO_5041247211" description="27 kDa hemolymph protein" evidence="1">
    <location>
        <begin position="21"/>
        <end position="249"/>
    </location>
</feature>
<dbReference type="EMBL" id="JALNTZ010000007">
    <property type="protein sequence ID" value="KAJ3646773.1"/>
    <property type="molecule type" value="Genomic_DNA"/>
</dbReference>
<dbReference type="Pfam" id="PF07165">
    <property type="entry name" value="DUF1397"/>
    <property type="match status" value="1"/>
</dbReference>
<dbReference type="Proteomes" id="UP001168821">
    <property type="component" value="Unassembled WGS sequence"/>
</dbReference>
<name>A0AA38I046_9CUCU</name>
<gene>
    <name evidence="2" type="ORF">Zmor_024345</name>
</gene>
<feature type="signal peptide" evidence="1">
    <location>
        <begin position="1"/>
        <end position="20"/>
    </location>
</feature>
<protein>
    <recommendedName>
        <fullName evidence="4">27 kDa hemolymph protein</fullName>
    </recommendedName>
</protein>
<reference evidence="2" key="1">
    <citation type="journal article" date="2023" name="G3 (Bethesda)">
        <title>Whole genome assemblies of Zophobas morio and Tenebrio molitor.</title>
        <authorList>
            <person name="Kaur S."/>
            <person name="Stinson S.A."/>
            <person name="diCenzo G.C."/>
        </authorList>
    </citation>
    <scope>NUCLEOTIDE SEQUENCE</scope>
    <source>
        <strain evidence="2">QUZm001</strain>
    </source>
</reference>
<proteinExistence type="predicted"/>
<organism evidence="2 3">
    <name type="scientific">Zophobas morio</name>
    <dbReference type="NCBI Taxonomy" id="2755281"/>
    <lineage>
        <taxon>Eukaryota</taxon>
        <taxon>Metazoa</taxon>
        <taxon>Ecdysozoa</taxon>
        <taxon>Arthropoda</taxon>
        <taxon>Hexapoda</taxon>
        <taxon>Insecta</taxon>
        <taxon>Pterygota</taxon>
        <taxon>Neoptera</taxon>
        <taxon>Endopterygota</taxon>
        <taxon>Coleoptera</taxon>
        <taxon>Polyphaga</taxon>
        <taxon>Cucujiformia</taxon>
        <taxon>Tenebrionidae</taxon>
        <taxon>Zophobas</taxon>
    </lineage>
</organism>
<comment type="caution">
    <text evidence="2">The sequence shown here is derived from an EMBL/GenBank/DDBJ whole genome shotgun (WGS) entry which is preliminary data.</text>
</comment>
<evidence type="ECO:0000313" key="2">
    <source>
        <dbReference type="EMBL" id="KAJ3646773.1"/>
    </source>
</evidence>
<sequence>MKKYIFVAFALFAVIGGVKSDSSEEVLEEIKSKHLKKYLTSHKENIDEGFQKLEEHCPGVTEKLEQAVKFFKECDDKADDSLTICHAIQSYTLNCTAPLIQVIDDCLPPRAKGLPKFGLESIVSVADFLCKQTGESIFELANPCLWEDVEDEQEDQCIENLKELSVKFGEKDDIPSKIEICSATPTLRGCIQTRATTHCKNQKTRNAILGFFDAVVAPCKQVPLETLTSATKIFTSPKKSLSSITDNFL</sequence>
<evidence type="ECO:0000256" key="1">
    <source>
        <dbReference type="SAM" id="SignalP"/>
    </source>
</evidence>
<evidence type="ECO:0008006" key="4">
    <source>
        <dbReference type="Google" id="ProtNLM"/>
    </source>
</evidence>